<keyword evidence="5" id="KW-0813">Transport</keyword>
<feature type="transmembrane region" description="Helical" evidence="5">
    <location>
        <begin position="527"/>
        <end position="548"/>
    </location>
</feature>
<evidence type="ECO:0000313" key="8">
    <source>
        <dbReference type="EMBL" id="PJJ77323.1"/>
    </source>
</evidence>
<comment type="subunit">
    <text evidence="5">NDH-1 is composed of 14 different subunits. Subunits NuoA, H, J, K, L, M, N constitute the membrane sector of the complex.</text>
</comment>
<dbReference type="GO" id="GO:0005886">
    <property type="term" value="C:plasma membrane"/>
    <property type="evidence" value="ECO:0007669"/>
    <property type="project" value="UniProtKB-SubCell"/>
</dbReference>
<proteinExistence type="inferred from homology"/>
<protein>
    <recommendedName>
        <fullName evidence="5">NADH-quinone oxidoreductase subunit N</fullName>
        <ecNumber evidence="5">7.1.1.-</ecNumber>
    </recommendedName>
    <alternativeName>
        <fullName evidence="5">NADH dehydrogenase I subunit N</fullName>
    </alternativeName>
    <alternativeName>
        <fullName evidence="5">NDH-1 subunit N</fullName>
    </alternativeName>
</protein>
<gene>
    <name evidence="5" type="primary">nuoN</name>
    <name evidence="8" type="ORF">CLV28_0542</name>
</gene>
<dbReference type="GO" id="GO:0008137">
    <property type="term" value="F:NADH dehydrogenase (ubiquinone) activity"/>
    <property type="evidence" value="ECO:0007669"/>
    <property type="project" value="InterPro"/>
</dbReference>
<name>A0A2M9CZP7_9CELL</name>
<reference evidence="8 9" key="1">
    <citation type="submission" date="2017-11" db="EMBL/GenBank/DDBJ databases">
        <title>Genomic Encyclopedia of Archaeal and Bacterial Type Strains, Phase II (KMG-II): From Individual Species to Whole Genera.</title>
        <authorList>
            <person name="Goeker M."/>
        </authorList>
    </citation>
    <scope>NUCLEOTIDE SEQUENCE [LARGE SCALE GENOMIC DNA]</scope>
    <source>
        <strain evidence="8 9">DSM 25478</strain>
    </source>
</reference>
<feature type="transmembrane region" description="Helical" evidence="5">
    <location>
        <begin position="82"/>
        <end position="103"/>
    </location>
</feature>
<evidence type="ECO:0000256" key="1">
    <source>
        <dbReference type="ARBA" id="ARBA00004127"/>
    </source>
</evidence>
<dbReference type="HAMAP" id="MF_00445">
    <property type="entry name" value="NDH1_NuoN_1"/>
    <property type="match status" value="1"/>
</dbReference>
<feature type="transmembrane region" description="Helical" evidence="5">
    <location>
        <begin position="345"/>
        <end position="365"/>
    </location>
</feature>
<feature type="domain" description="NADH:quinone oxidoreductase/Mrp antiporter transmembrane" evidence="7">
    <location>
        <begin position="158"/>
        <end position="479"/>
    </location>
</feature>
<keyword evidence="2 5" id="KW-0812">Transmembrane</keyword>
<dbReference type="OrthoDB" id="9811718at2"/>
<dbReference type="Pfam" id="PF00361">
    <property type="entry name" value="Proton_antipo_M"/>
    <property type="match status" value="1"/>
</dbReference>
<keyword evidence="5" id="KW-1003">Cell membrane</keyword>
<dbReference type="NCBIfam" id="TIGR01770">
    <property type="entry name" value="NDH_I_N"/>
    <property type="match status" value="1"/>
</dbReference>
<dbReference type="AlphaFoldDB" id="A0A2M9CZP7"/>
<comment type="similarity">
    <text evidence="5">Belongs to the complex I subunit 2 family.</text>
</comment>
<comment type="caution">
    <text evidence="8">The sequence shown here is derived from an EMBL/GenBank/DDBJ whole genome shotgun (WGS) entry which is preliminary data.</text>
</comment>
<keyword evidence="5" id="KW-0520">NAD</keyword>
<dbReference type="GO" id="GO:0050136">
    <property type="term" value="F:NADH dehydrogenase (quinone) (non-electrogenic) activity"/>
    <property type="evidence" value="ECO:0007669"/>
    <property type="project" value="UniProtKB-UniRule"/>
</dbReference>
<accession>A0A2M9CZP7</accession>
<dbReference type="InterPro" id="IPR001750">
    <property type="entry name" value="ND/Mrp_TM"/>
</dbReference>
<evidence type="ECO:0000256" key="2">
    <source>
        <dbReference type="ARBA" id="ARBA00022692"/>
    </source>
</evidence>
<keyword evidence="5" id="KW-0874">Quinone</keyword>
<feature type="transmembrane region" description="Helical" evidence="5">
    <location>
        <begin position="244"/>
        <end position="267"/>
    </location>
</feature>
<dbReference type="GO" id="GO:0012505">
    <property type="term" value="C:endomembrane system"/>
    <property type="evidence" value="ECO:0007669"/>
    <property type="project" value="UniProtKB-SubCell"/>
</dbReference>
<feature type="transmembrane region" description="Helical" evidence="5">
    <location>
        <begin position="139"/>
        <end position="157"/>
    </location>
</feature>
<comment type="subcellular location">
    <subcellularLocation>
        <location evidence="5">Cell membrane</location>
        <topology evidence="5">Multi-pass membrane protein</topology>
    </subcellularLocation>
    <subcellularLocation>
        <location evidence="1">Endomembrane system</location>
        <topology evidence="1">Multi-pass membrane protein</topology>
    </subcellularLocation>
    <subcellularLocation>
        <location evidence="6">Membrane</location>
        <topology evidence="6">Multi-pass membrane protein</topology>
    </subcellularLocation>
</comment>
<dbReference type="EMBL" id="PGFE01000001">
    <property type="protein sequence ID" value="PJJ77323.1"/>
    <property type="molecule type" value="Genomic_DNA"/>
</dbReference>
<feature type="transmembrane region" description="Helical" evidence="5">
    <location>
        <begin position="431"/>
        <end position="454"/>
    </location>
</feature>
<comment type="catalytic activity">
    <reaction evidence="5">
        <text>a quinone + NADH + 5 H(+)(in) = a quinol + NAD(+) + 4 H(+)(out)</text>
        <dbReference type="Rhea" id="RHEA:57888"/>
        <dbReference type="ChEBI" id="CHEBI:15378"/>
        <dbReference type="ChEBI" id="CHEBI:24646"/>
        <dbReference type="ChEBI" id="CHEBI:57540"/>
        <dbReference type="ChEBI" id="CHEBI:57945"/>
        <dbReference type="ChEBI" id="CHEBI:132124"/>
    </reaction>
</comment>
<evidence type="ECO:0000256" key="4">
    <source>
        <dbReference type="ARBA" id="ARBA00023136"/>
    </source>
</evidence>
<feature type="transmembrane region" description="Helical" evidence="5">
    <location>
        <begin position="41"/>
        <end position="62"/>
    </location>
</feature>
<evidence type="ECO:0000256" key="3">
    <source>
        <dbReference type="ARBA" id="ARBA00022989"/>
    </source>
</evidence>
<keyword evidence="5" id="KW-1278">Translocase</keyword>
<feature type="transmembrane region" description="Helical" evidence="5">
    <location>
        <begin position="466"/>
        <end position="486"/>
    </location>
</feature>
<feature type="transmembrane region" description="Helical" evidence="5">
    <location>
        <begin position="377"/>
        <end position="401"/>
    </location>
</feature>
<dbReference type="InterPro" id="IPR010096">
    <property type="entry name" value="NADH-Q_OxRdtase_suN/2"/>
</dbReference>
<sequence length="553" mass="56650">MTTFFAPTVDWAYLAPLVVVLGAGVVGVLVEAFVPASARRATQLALALVALVAAIVLVGTLWTDVTDQGYVDVLGGALRLTVTTLGIQAVVLVLALVAVLVVADRSADGLDAFAPTAAAVPGSPYEELARRKGLVQTEVFPLTMFAVGGMMIFGATIDLLTMFVALEVLSLPLYVLTASARRRRLLSQEAALKYFLLGAFASALFLFGTALLYGATGSVNLEAIAEALAQGGAGGPTAGMTGMVVVAVLLLLAGVLFKVGAVPFHVWTPDVYQGAPTPVTGFMAACTKAAAFGALVQVALYVGTGLQAGAPDTFRALEVALCVVAVASMVVGTVVALPQTDIKRVLGYSAIAHTGFVLVAVLGLLGRPTPEAGVDALGAVVFYVLAYGLATIGAFAVVTLVRESDGARDGVVLGEATQIRQWSGLGRRSPWLAGLFALFLLSMAGIPLTAGFIAKFGAFRAGVDGGFAWLAVVGVLASAVAVFFYVRIVVIMFFADAPADDDAAPRPDGDALVPDVPVRAVRPRAPVLVALVLCALGVIGLGVFPAPVLNLLG</sequence>
<keyword evidence="4 5" id="KW-0472">Membrane</keyword>
<keyword evidence="9" id="KW-1185">Reference proteome</keyword>
<dbReference type="GO" id="GO:0048038">
    <property type="term" value="F:quinone binding"/>
    <property type="evidence" value="ECO:0007669"/>
    <property type="project" value="UniProtKB-KW"/>
</dbReference>
<feature type="transmembrane region" description="Helical" evidence="5">
    <location>
        <begin position="12"/>
        <end position="34"/>
    </location>
</feature>
<evidence type="ECO:0000259" key="7">
    <source>
        <dbReference type="Pfam" id="PF00361"/>
    </source>
</evidence>
<keyword evidence="3 5" id="KW-1133">Transmembrane helix</keyword>
<feature type="transmembrane region" description="Helical" evidence="5">
    <location>
        <begin position="163"/>
        <end position="180"/>
    </location>
</feature>
<dbReference type="NCBIfam" id="NF004441">
    <property type="entry name" value="PRK05777.1-4"/>
    <property type="match status" value="1"/>
</dbReference>
<evidence type="ECO:0000313" key="9">
    <source>
        <dbReference type="Proteomes" id="UP000231693"/>
    </source>
</evidence>
<feature type="transmembrane region" description="Helical" evidence="5">
    <location>
        <begin position="279"/>
        <end position="302"/>
    </location>
</feature>
<dbReference type="Proteomes" id="UP000231693">
    <property type="component" value="Unassembled WGS sequence"/>
</dbReference>
<feature type="transmembrane region" description="Helical" evidence="5">
    <location>
        <begin position="192"/>
        <end position="213"/>
    </location>
</feature>
<evidence type="ECO:0000256" key="6">
    <source>
        <dbReference type="RuleBase" id="RU000320"/>
    </source>
</evidence>
<comment type="function">
    <text evidence="5">NDH-1 shuttles electrons from NADH, via FMN and iron-sulfur (Fe-S) centers, to quinones in the respiratory chain. The immediate electron acceptor for the enzyme in this species is believed to be a menaquinone. Couples the redox reaction to proton translocation (for every two electrons transferred, four hydrogen ions are translocated across the cytoplasmic membrane), and thus conserves the redox energy in a proton gradient.</text>
</comment>
<organism evidence="8 9">
    <name type="scientific">Sediminihabitans luteus</name>
    <dbReference type="NCBI Taxonomy" id="1138585"/>
    <lineage>
        <taxon>Bacteria</taxon>
        <taxon>Bacillati</taxon>
        <taxon>Actinomycetota</taxon>
        <taxon>Actinomycetes</taxon>
        <taxon>Micrococcales</taxon>
        <taxon>Cellulomonadaceae</taxon>
        <taxon>Sediminihabitans</taxon>
    </lineage>
</organism>
<dbReference type="EC" id="7.1.1.-" evidence="5"/>
<dbReference type="RefSeq" id="WP_100421731.1">
    <property type="nucleotide sequence ID" value="NZ_BOOX01000004.1"/>
</dbReference>
<evidence type="ECO:0000256" key="5">
    <source>
        <dbReference type="HAMAP-Rule" id="MF_00445"/>
    </source>
</evidence>
<dbReference type="PANTHER" id="PTHR22773">
    <property type="entry name" value="NADH DEHYDROGENASE"/>
    <property type="match status" value="1"/>
</dbReference>
<feature type="transmembrane region" description="Helical" evidence="5">
    <location>
        <begin position="314"/>
        <end position="338"/>
    </location>
</feature>
<dbReference type="GO" id="GO:0042773">
    <property type="term" value="P:ATP synthesis coupled electron transport"/>
    <property type="evidence" value="ECO:0007669"/>
    <property type="project" value="InterPro"/>
</dbReference>